<accession>A0A6J7ZJB6</accession>
<proteinExistence type="predicted"/>
<sequence length="102" mass="11743">MRIIYNQDILKKKFPQPKLKENHQGASIFVYSFRIISDRDILKKKFPQPKLKENYRDTSIPVKVSIFFRTERGGFEPPEPCGSPDFKSGAFDHSATSPVAHC</sequence>
<name>A0A6J7ZJB6_PLARU</name>
<gene>
    <name evidence="2" type="ORF">PLAN_160150</name>
</gene>
<dbReference type="EMBL" id="CZCZ02000011">
    <property type="protein sequence ID" value="CAC5342286.1"/>
    <property type="molecule type" value="Genomic_DNA"/>
</dbReference>
<reference evidence="2" key="1">
    <citation type="submission" date="2020-05" db="EMBL/GenBank/DDBJ databases">
        <authorList>
            <consortium name="Genoscope - CEA"/>
            <person name="William W."/>
        </authorList>
    </citation>
    <scope>NUCLEOTIDE SEQUENCE [LARGE SCALE GENOMIC DNA]</scope>
    <source>
        <strain evidence="2">PCC 7821</strain>
    </source>
</reference>
<evidence type="ECO:0000313" key="3">
    <source>
        <dbReference type="Proteomes" id="UP000196521"/>
    </source>
</evidence>
<protein>
    <submittedName>
        <fullName evidence="2">Uncharacterized protein</fullName>
    </submittedName>
</protein>
<keyword evidence="3" id="KW-1185">Reference proteome</keyword>
<feature type="region of interest" description="Disordered" evidence="1">
    <location>
        <begin position="78"/>
        <end position="102"/>
    </location>
</feature>
<dbReference type="Proteomes" id="UP000196521">
    <property type="component" value="Unassembled WGS sequence"/>
</dbReference>
<comment type="caution">
    <text evidence="2">The sequence shown here is derived from an EMBL/GenBank/DDBJ whole genome shotgun (WGS) entry which is preliminary data.</text>
</comment>
<dbReference type="AlphaFoldDB" id="A0A6J7ZJB6"/>
<evidence type="ECO:0000256" key="1">
    <source>
        <dbReference type="SAM" id="MobiDB-lite"/>
    </source>
</evidence>
<evidence type="ECO:0000313" key="2">
    <source>
        <dbReference type="EMBL" id="CAC5342286.1"/>
    </source>
</evidence>
<organism evidence="2 3">
    <name type="scientific">Planktothrix rubescens CCAP 1459/22</name>
    <dbReference type="NCBI Taxonomy" id="329571"/>
    <lineage>
        <taxon>Bacteria</taxon>
        <taxon>Bacillati</taxon>
        <taxon>Cyanobacteriota</taxon>
        <taxon>Cyanophyceae</taxon>
        <taxon>Oscillatoriophycideae</taxon>
        <taxon>Oscillatoriales</taxon>
        <taxon>Microcoleaceae</taxon>
        <taxon>Planktothrix</taxon>
    </lineage>
</organism>